<feature type="transmembrane region" description="Helical" evidence="1">
    <location>
        <begin position="29"/>
        <end position="48"/>
    </location>
</feature>
<feature type="transmembrane region" description="Helical" evidence="1">
    <location>
        <begin position="60"/>
        <end position="84"/>
    </location>
</feature>
<evidence type="ECO:0000256" key="1">
    <source>
        <dbReference type="SAM" id="Phobius"/>
    </source>
</evidence>
<dbReference type="RefSeq" id="WP_274353852.1">
    <property type="nucleotide sequence ID" value="NZ_JAQZSM010000026.1"/>
</dbReference>
<keyword evidence="1" id="KW-1133">Transmembrane helix</keyword>
<comment type="caution">
    <text evidence="2">The sequence shown here is derived from an EMBL/GenBank/DDBJ whole genome shotgun (WGS) entry which is preliminary data.</text>
</comment>
<reference evidence="2" key="1">
    <citation type="submission" date="2023-02" db="EMBL/GenBank/DDBJ databases">
        <title>Description of Roseinatronobacter alkalisoli sp. nov., an alkaliphilic bacerium isolated from soda soil.</title>
        <authorList>
            <person name="Wei W."/>
        </authorList>
    </citation>
    <scope>NUCLEOTIDE SEQUENCE</scope>
    <source>
        <strain evidence="2">HJB301</strain>
    </source>
</reference>
<dbReference type="Proteomes" id="UP001431784">
    <property type="component" value="Unassembled WGS sequence"/>
</dbReference>
<gene>
    <name evidence="2" type="ORF">PUT78_19025</name>
</gene>
<keyword evidence="1" id="KW-0472">Membrane</keyword>
<protein>
    <submittedName>
        <fullName evidence="2">Uncharacterized protein</fullName>
    </submittedName>
</protein>
<name>A0ABT5TDH7_9RHOB</name>
<keyword evidence="1" id="KW-0812">Transmembrane</keyword>
<feature type="transmembrane region" description="Helical" evidence="1">
    <location>
        <begin position="6"/>
        <end position="22"/>
    </location>
</feature>
<keyword evidence="3" id="KW-1185">Reference proteome</keyword>
<sequence length="91" mass="9614">MRIYLFMAAAVFAGAVLGFVLLRNGWRRAFGAVVLGHVLAAGGMFLSLRGGSGQMDGLAMAILLSVFVLPAILGLIIGGCVGWWRRGRSSF</sequence>
<organism evidence="2 3">
    <name type="scientific">Roseinatronobacter alkalisoli</name>
    <dbReference type="NCBI Taxonomy" id="3028235"/>
    <lineage>
        <taxon>Bacteria</taxon>
        <taxon>Pseudomonadati</taxon>
        <taxon>Pseudomonadota</taxon>
        <taxon>Alphaproteobacteria</taxon>
        <taxon>Rhodobacterales</taxon>
        <taxon>Paracoccaceae</taxon>
        <taxon>Roseinatronobacter</taxon>
    </lineage>
</organism>
<dbReference type="EMBL" id="JAQZSM010000026">
    <property type="protein sequence ID" value="MDD7973183.1"/>
    <property type="molecule type" value="Genomic_DNA"/>
</dbReference>
<evidence type="ECO:0000313" key="2">
    <source>
        <dbReference type="EMBL" id="MDD7973183.1"/>
    </source>
</evidence>
<proteinExistence type="predicted"/>
<accession>A0ABT5TDH7</accession>
<evidence type="ECO:0000313" key="3">
    <source>
        <dbReference type="Proteomes" id="UP001431784"/>
    </source>
</evidence>